<evidence type="ECO:0000256" key="2">
    <source>
        <dbReference type="PROSITE-ProRule" id="PRU00708"/>
    </source>
</evidence>
<comment type="caution">
    <text evidence="4">The sequence shown here is derived from an EMBL/GenBank/DDBJ whole genome shotgun (WGS) entry which is preliminary data.</text>
</comment>
<feature type="repeat" description="PPR" evidence="2">
    <location>
        <begin position="478"/>
        <end position="508"/>
    </location>
</feature>
<dbReference type="AlphaFoldDB" id="A0ABD0U2F8"/>
<evidence type="ECO:0000313" key="5">
    <source>
        <dbReference type="Proteomes" id="UP001552299"/>
    </source>
</evidence>
<dbReference type="InterPro" id="IPR011990">
    <property type="entry name" value="TPR-like_helical_dom_sf"/>
</dbReference>
<dbReference type="GO" id="GO:0016070">
    <property type="term" value="P:RNA metabolic process"/>
    <property type="evidence" value="ECO:0007669"/>
    <property type="project" value="UniProtKB-ARBA"/>
</dbReference>
<reference evidence="4 5" key="1">
    <citation type="journal article" date="2024" name="Plant Biotechnol. J.">
        <title>Dendrobium thyrsiflorum genome and its molecular insights into genes involved in important horticultural traits.</title>
        <authorList>
            <person name="Chen B."/>
            <person name="Wang J.Y."/>
            <person name="Zheng P.J."/>
            <person name="Li K.L."/>
            <person name="Liang Y.M."/>
            <person name="Chen X.F."/>
            <person name="Zhang C."/>
            <person name="Zhao X."/>
            <person name="He X."/>
            <person name="Zhang G.Q."/>
            <person name="Liu Z.J."/>
            <person name="Xu Q."/>
        </authorList>
    </citation>
    <scope>NUCLEOTIDE SEQUENCE [LARGE SCALE GENOMIC DNA]</scope>
    <source>
        <strain evidence="4">GZMU011</strain>
    </source>
</reference>
<feature type="repeat" description="PPR" evidence="2">
    <location>
        <begin position="377"/>
        <end position="411"/>
    </location>
</feature>
<dbReference type="FunFam" id="1.25.40.10:FF:000366">
    <property type="entry name" value="Pentatricopeptide (PPR) repeat-containing protein"/>
    <property type="match status" value="1"/>
</dbReference>
<dbReference type="Pfam" id="PF13041">
    <property type="entry name" value="PPR_2"/>
    <property type="match status" value="2"/>
</dbReference>
<dbReference type="InterPro" id="IPR046960">
    <property type="entry name" value="PPR_At4g14850-like_plant"/>
</dbReference>
<feature type="repeat" description="PPR" evidence="2">
    <location>
        <begin position="276"/>
        <end position="310"/>
    </location>
</feature>
<feature type="repeat" description="PPR" evidence="2">
    <location>
        <begin position="578"/>
        <end position="612"/>
    </location>
</feature>
<name>A0ABD0U2F8_DENTH</name>
<protein>
    <recommendedName>
        <fullName evidence="3">DYW domain-containing protein</fullName>
    </recommendedName>
</protein>
<accession>A0ABD0U2F8</accession>
<evidence type="ECO:0000259" key="3">
    <source>
        <dbReference type="Pfam" id="PF14432"/>
    </source>
</evidence>
<evidence type="ECO:0000313" key="4">
    <source>
        <dbReference type="EMBL" id="KAL0906087.1"/>
    </source>
</evidence>
<dbReference type="Gene3D" id="1.25.40.10">
    <property type="entry name" value="Tetratricopeptide repeat domain"/>
    <property type="match status" value="5"/>
</dbReference>
<dbReference type="PANTHER" id="PTHR47926:SF362">
    <property type="entry name" value="DYW DOMAIN-CONTAINING PROTEIN"/>
    <property type="match status" value="1"/>
</dbReference>
<gene>
    <name evidence="4" type="ORF">M5K25_024549</name>
</gene>
<evidence type="ECO:0000256" key="1">
    <source>
        <dbReference type="ARBA" id="ARBA00022737"/>
    </source>
</evidence>
<dbReference type="NCBIfam" id="TIGR00756">
    <property type="entry name" value="PPR"/>
    <property type="match status" value="4"/>
</dbReference>
<keyword evidence="1" id="KW-0677">Repeat</keyword>
<dbReference type="FunFam" id="1.25.40.10:FF:000031">
    <property type="entry name" value="Pentatricopeptide repeat-containing protein mitochondrial"/>
    <property type="match status" value="1"/>
</dbReference>
<dbReference type="Pfam" id="PF14432">
    <property type="entry name" value="DYW_deaminase"/>
    <property type="match status" value="1"/>
</dbReference>
<sequence length="885" mass="99827">MAAAAAAAEAAIKPLQSVFSKHKYRRSHKKKKYPGFYIFQSPQRNQPFTSLSSGYWGSAGIPCATLLCEERTRSIDSEIQELCLLGNLEEAMKSISTLNYEDFTSLDSETYCYVLQLCSDLGSLHHGSNLHSLISSSRLEMDSNLGSKLVSMYVNCGDLRNGRMLFDRLTFKENPFLWNLLMSTYAKIEEYIESIILFQSMWEHGTYPNSRTFSCVLKCFTALGYLSHGMAVHGYLQKLGLFDDGSAIGNALIAMYSKCYCISTAINVFDKMPVKDIISWNSIIHGCVSCGVFNKGLELFSEMLFSGMDIDLATLVSVLPAFAEIGALAQGRALHGYSIKAGFVKEVTLNNSLLDMYSKCLAVGNAVQFFEKMSGRTIVSWTSMISGYTVNAQYEEAISLFEEMEAENMEPDLHFITCALHACACSGSLNHGRHIHDYAVRNGLDSHIFVANALMDMYAKCGNMENARYVFDHTAHKDMISWNTLIGGYAKNSLPNEALHLFVKMQLHMKPDSTTMACILRASASLSSLEKGREMHAYIIRVGIQECSFVMNALVDMYAKCGALVFARQLFDLMDFKDLVSWTVVISGYGMHGHGREALEIFKQMRRKGIKPDGVSFIAILYACSHSGLIDEGWRFFNAMKNEYKIEPTIEHYACMVDLLSRAGRLAKAYNFIESMPMEPDATVWGALLCGCRIHRDVKLAEKVAERVFELEPENTGYYILLANIYAEAEKWEAVKKLRDSIRRKALRKNPGCSWIEVRSKVHIFVAGDKSNSQSKKIEIFLDDVRRRMKEQGYVPKWRYALINAEDHIKEEALCGHSEKLAIAFGILNSIEGKPIRVAKNLRVCGDCHEVAKFISYMTAREIILRDNRRFHHFQQGRCSCRGHW</sequence>
<keyword evidence="5" id="KW-1185">Reference proteome</keyword>
<dbReference type="EMBL" id="JANQDX010000018">
    <property type="protein sequence ID" value="KAL0906087.1"/>
    <property type="molecule type" value="Genomic_DNA"/>
</dbReference>
<dbReference type="InterPro" id="IPR046848">
    <property type="entry name" value="E_motif"/>
</dbReference>
<feature type="domain" description="DYW" evidence="3">
    <location>
        <begin position="793"/>
        <end position="885"/>
    </location>
</feature>
<dbReference type="Pfam" id="PF20431">
    <property type="entry name" value="E_motif"/>
    <property type="match status" value="1"/>
</dbReference>
<dbReference type="FunFam" id="1.25.40.10:FF:000417">
    <property type="entry name" value="Pentatricopeptide repeat-containing protein At4g38010"/>
    <property type="match status" value="1"/>
</dbReference>
<dbReference type="FunFam" id="1.25.40.10:FF:000073">
    <property type="entry name" value="Pentatricopeptide repeat-containing protein chloroplastic"/>
    <property type="match status" value="2"/>
</dbReference>
<dbReference type="InterPro" id="IPR002885">
    <property type="entry name" value="PPR_rpt"/>
</dbReference>
<dbReference type="Pfam" id="PF01535">
    <property type="entry name" value="PPR"/>
    <property type="match status" value="6"/>
</dbReference>
<dbReference type="PROSITE" id="PS51375">
    <property type="entry name" value="PPR"/>
    <property type="match status" value="5"/>
</dbReference>
<dbReference type="PANTHER" id="PTHR47926">
    <property type="entry name" value="PENTATRICOPEPTIDE REPEAT-CONTAINING PROTEIN"/>
    <property type="match status" value="1"/>
</dbReference>
<dbReference type="Proteomes" id="UP001552299">
    <property type="component" value="Unassembled WGS sequence"/>
</dbReference>
<organism evidence="4 5">
    <name type="scientific">Dendrobium thyrsiflorum</name>
    <name type="common">Pinecone-like raceme dendrobium</name>
    <name type="synonym">Orchid</name>
    <dbReference type="NCBI Taxonomy" id="117978"/>
    <lineage>
        <taxon>Eukaryota</taxon>
        <taxon>Viridiplantae</taxon>
        <taxon>Streptophyta</taxon>
        <taxon>Embryophyta</taxon>
        <taxon>Tracheophyta</taxon>
        <taxon>Spermatophyta</taxon>
        <taxon>Magnoliopsida</taxon>
        <taxon>Liliopsida</taxon>
        <taxon>Asparagales</taxon>
        <taxon>Orchidaceae</taxon>
        <taxon>Epidendroideae</taxon>
        <taxon>Malaxideae</taxon>
        <taxon>Dendrobiinae</taxon>
        <taxon>Dendrobium</taxon>
    </lineage>
</organism>
<dbReference type="InterPro" id="IPR032867">
    <property type="entry name" value="DYW_dom"/>
</dbReference>
<proteinExistence type="predicted"/>
<feature type="repeat" description="PPR" evidence="2">
    <location>
        <begin position="174"/>
        <end position="208"/>
    </location>
</feature>